<dbReference type="EMBL" id="GBRH01265356">
    <property type="protein sequence ID" value="JAD32539.1"/>
    <property type="molecule type" value="Transcribed_RNA"/>
</dbReference>
<organism evidence="1">
    <name type="scientific">Arundo donax</name>
    <name type="common">Giant reed</name>
    <name type="synonym">Donax arundinaceus</name>
    <dbReference type="NCBI Taxonomy" id="35708"/>
    <lineage>
        <taxon>Eukaryota</taxon>
        <taxon>Viridiplantae</taxon>
        <taxon>Streptophyta</taxon>
        <taxon>Embryophyta</taxon>
        <taxon>Tracheophyta</taxon>
        <taxon>Spermatophyta</taxon>
        <taxon>Magnoliopsida</taxon>
        <taxon>Liliopsida</taxon>
        <taxon>Poales</taxon>
        <taxon>Poaceae</taxon>
        <taxon>PACMAD clade</taxon>
        <taxon>Arundinoideae</taxon>
        <taxon>Arundineae</taxon>
        <taxon>Arundo</taxon>
    </lineage>
</organism>
<name>A0A0A8YZH7_ARUDO</name>
<reference evidence="1" key="2">
    <citation type="journal article" date="2015" name="Data Brief">
        <title>Shoot transcriptome of the giant reed, Arundo donax.</title>
        <authorList>
            <person name="Barrero R.A."/>
            <person name="Guerrero F.D."/>
            <person name="Moolhuijzen P."/>
            <person name="Goolsby J.A."/>
            <person name="Tidwell J."/>
            <person name="Bellgard S.E."/>
            <person name="Bellgard M.I."/>
        </authorList>
    </citation>
    <scope>NUCLEOTIDE SEQUENCE</scope>
    <source>
        <tissue evidence="1">Shoot tissue taken approximately 20 cm above the soil surface</tissue>
    </source>
</reference>
<evidence type="ECO:0000313" key="1">
    <source>
        <dbReference type="EMBL" id="JAD32539.1"/>
    </source>
</evidence>
<sequence>MDRGVLDTQILSLFSFLVAGLSMKQNFW</sequence>
<reference evidence="1" key="1">
    <citation type="submission" date="2014-09" db="EMBL/GenBank/DDBJ databases">
        <authorList>
            <person name="Magalhaes I.L.F."/>
            <person name="Oliveira U."/>
            <person name="Santos F.R."/>
            <person name="Vidigal T.H.D.A."/>
            <person name="Brescovit A.D."/>
            <person name="Santos A.J."/>
        </authorList>
    </citation>
    <scope>NUCLEOTIDE SEQUENCE</scope>
    <source>
        <tissue evidence="1">Shoot tissue taken approximately 20 cm above the soil surface</tissue>
    </source>
</reference>
<dbReference type="AlphaFoldDB" id="A0A0A8YZH7"/>
<proteinExistence type="predicted"/>
<protein>
    <submittedName>
        <fullName evidence="1">Uncharacterized protein</fullName>
    </submittedName>
</protein>
<accession>A0A0A8YZH7</accession>